<keyword evidence="2" id="KW-1134">Transmembrane beta strand</keyword>
<evidence type="ECO:0000313" key="8">
    <source>
        <dbReference type="EMBL" id="CFX11901.1"/>
    </source>
</evidence>
<evidence type="ECO:0000256" key="1">
    <source>
        <dbReference type="ARBA" id="ARBA00004442"/>
    </source>
</evidence>
<evidence type="ECO:0000256" key="7">
    <source>
        <dbReference type="SAM" id="SignalP"/>
    </source>
</evidence>
<accession>A0A0E4GCD6</accession>
<dbReference type="SUPFAM" id="SSF56954">
    <property type="entry name" value="Outer membrane efflux proteins (OEP)"/>
    <property type="match status" value="2"/>
</dbReference>
<dbReference type="RefSeq" id="WP_046495456.1">
    <property type="nucleotide sequence ID" value="NZ_CGIH01000005.1"/>
</dbReference>
<evidence type="ECO:0000256" key="2">
    <source>
        <dbReference type="ARBA" id="ARBA00022452"/>
    </source>
</evidence>
<dbReference type="EMBL" id="CGIH01000005">
    <property type="protein sequence ID" value="CFX11901.1"/>
    <property type="molecule type" value="Genomic_DNA"/>
</dbReference>
<keyword evidence="4" id="KW-0472">Membrane</keyword>
<name>A0A0E4GCD6_9FIRM</name>
<reference evidence="8 9" key="1">
    <citation type="submission" date="2015-03" db="EMBL/GenBank/DDBJ databases">
        <authorList>
            <person name="Murphy D."/>
        </authorList>
    </citation>
    <scope>NUCLEOTIDE SEQUENCE [LARGE SCALE GENOMIC DNA]</scope>
    <source>
        <strain evidence="8 9">OL-4</strain>
    </source>
</reference>
<evidence type="ECO:0000256" key="5">
    <source>
        <dbReference type="ARBA" id="ARBA00023237"/>
    </source>
</evidence>
<dbReference type="GO" id="GO:0015288">
    <property type="term" value="F:porin activity"/>
    <property type="evidence" value="ECO:0007669"/>
    <property type="project" value="TreeGrafter"/>
</dbReference>
<dbReference type="InterPro" id="IPR051906">
    <property type="entry name" value="TolC-like"/>
</dbReference>
<evidence type="ECO:0000256" key="3">
    <source>
        <dbReference type="ARBA" id="ARBA00022692"/>
    </source>
</evidence>
<organism evidence="8 9">
    <name type="scientific">Syntrophomonas zehnderi OL-4</name>
    <dbReference type="NCBI Taxonomy" id="690567"/>
    <lineage>
        <taxon>Bacteria</taxon>
        <taxon>Bacillati</taxon>
        <taxon>Bacillota</taxon>
        <taxon>Clostridia</taxon>
        <taxon>Eubacteriales</taxon>
        <taxon>Syntrophomonadaceae</taxon>
        <taxon>Syntrophomonas</taxon>
    </lineage>
</organism>
<proteinExistence type="predicted"/>
<keyword evidence="5" id="KW-0998">Cell outer membrane</keyword>
<evidence type="ECO:0000256" key="6">
    <source>
        <dbReference type="SAM" id="Coils"/>
    </source>
</evidence>
<feature type="chain" id="PRO_5002420372" evidence="7">
    <location>
        <begin position="27"/>
        <end position="367"/>
    </location>
</feature>
<dbReference type="GO" id="GO:0015562">
    <property type="term" value="F:efflux transmembrane transporter activity"/>
    <property type="evidence" value="ECO:0007669"/>
    <property type="project" value="InterPro"/>
</dbReference>
<gene>
    <name evidence="8" type="ORF">524</name>
</gene>
<dbReference type="STRING" id="690567.524"/>
<feature type="signal peptide" evidence="7">
    <location>
        <begin position="1"/>
        <end position="26"/>
    </location>
</feature>
<protein>
    <submittedName>
        <fullName evidence="8">Outer membrane efflux protein</fullName>
    </submittedName>
</protein>
<feature type="coiled-coil region" evidence="6">
    <location>
        <begin position="331"/>
        <end position="358"/>
    </location>
</feature>
<evidence type="ECO:0000313" key="9">
    <source>
        <dbReference type="Proteomes" id="UP000045545"/>
    </source>
</evidence>
<dbReference type="Gene3D" id="1.20.1600.10">
    <property type="entry name" value="Outer membrane efflux proteins (OEP)"/>
    <property type="match status" value="2"/>
</dbReference>
<dbReference type="Proteomes" id="UP000045545">
    <property type="component" value="Unassembled WGS sequence"/>
</dbReference>
<comment type="subcellular location">
    <subcellularLocation>
        <location evidence="1">Cell outer membrane</location>
    </subcellularLocation>
</comment>
<keyword evidence="3" id="KW-0812">Transmembrane</keyword>
<dbReference type="PANTHER" id="PTHR30026">
    <property type="entry name" value="OUTER MEMBRANE PROTEIN TOLC"/>
    <property type="match status" value="1"/>
</dbReference>
<dbReference type="GO" id="GO:0009279">
    <property type="term" value="C:cell outer membrane"/>
    <property type="evidence" value="ECO:0007669"/>
    <property type="project" value="UniProtKB-SubCell"/>
</dbReference>
<keyword evidence="7" id="KW-0732">Signal</keyword>
<keyword evidence="6" id="KW-0175">Coiled coil</keyword>
<dbReference type="AlphaFoldDB" id="A0A0E4GCD6"/>
<keyword evidence="9" id="KW-1185">Reference proteome</keyword>
<dbReference type="PANTHER" id="PTHR30026:SF20">
    <property type="entry name" value="OUTER MEMBRANE PROTEIN TOLC"/>
    <property type="match status" value="1"/>
</dbReference>
<evidence type="ECO:0000256" key="4">
    <source>
        <dbReference type="ARBA" id="ARBA00023136"/>
    </source>
</evidence>
<sequence length="367" mass="40988">MNLKQYILTGILCMSLVFPSVGYVYAASPADNSLSIEQALEKAYKTNPDLRKAALNVEKAEIIRNDAADRVKWIPTEGMVMPTYQQVVNGYQQAEIGYQTAKKVENSARDGITCGVVSAYSSAVTNYNNMELARIKLGDAKLQLTMSSVARAVGTLSDFDYEKAQVGVKHLEEGYELSKAKYEGSISKLRSLLNENANWKPDLNSRPILAQYNRNELGIEIARGLSESRIVWSAEAQLKIEESQQYLVIPGQPFELQNLNLELAQVDYEKSKRDTRATIEELYYILDTMEGQIAVAEKAYLTASKDVQIAQLRYDLGLIARADLSTVQAAEQNARLSLENARATLAQYKAQYAYLTAQQVYSADDWN</sequence>
<dbReference type="GO" id="GO:1990281">
    <property type="term" value="C:efflux pump complex"/>
    <property type="evidence" value="ECO:0007669"/>
    <property type="project" value="TreeGrafter"/>
</dbReference>